<dbReference type="SMART" id="SM00060">
    <property type="entry name" value="FN3"/>
    <property type="match status" value="3"/>
</dbReference>
<protein>
    <submittedName>
        <fullName evidence="5">Mitogen-activated protein kinase kinase kinase 20-related</fullName>
    </submittedName>
</protein>
<evidence type="ECO:0000259" key="3">
    <source>
        <dbReference type="PROSITE" id="PS50011"/>
    </source>
</evidence>
<evidence type="ECO:0000313" key="5">
    <source>
        <dbReference type="EMBL" id="KAJ3432679.1"/>
    </source>
</evidence>
<dbReference type="SMART" id="SM00220">
    <property type="entry name" value="S_TKc"/>
    <property type="match status" value="1"/>
</dbReference>
<dbReference type="GO" id="GO:0004674">
    <property type="term" value="F:protein serine/threonine kinase activity"/>
    <property type="evidence" value="ECO:0007669"/>
    <property type="project" value="TreeGrafter"/>
</dbReference>
<keyword evidence="1" id="KW-1133">Transmembrane helix</keyword>
<dbReference type="GO" id="GO:0043408">
    <property type="term" value="P:regulation of MAPK cascade"/>
    <property type="evidence" value="ECO:0007669"/>
    <property type="project" value="TreeGrafter"/>
</dbReference>
<dbReference type="SUPFAM" id="SSF56112">
    <property type="entry name" value="Protein kinase-like (PK-like)"/>
    <property type="match status" value="1"/>
</dbReference>
<dbReference type="InterPro" id="IPR008271">
    <property type="entry name" value="Ser/Thr_kinase_AS"/>
</dbReference>
<evidence type="ECO:0000259" key="4">
    <source>
        <dbReference type="PROSITE" id="PS50853"/>
    </source>
</evidence>
<name>A0AAV7YV30_9EUKA</name>
<dbReference type="GO" id="GO:0005737">
    <property type="term" value="C:cytoplasm"/>
    <property type="evidence" value="ECO:0007669"/>
    <property type="project" value="TreeGrafter"/>
</dbReference>
<dbReference type="SMART" id="SM01411">
    <property type="entry name" value="Ephrin_rec_like"/>
    <property type="match status" value="1"/>
</dbReference>
<feature type="signal peptide" evidence="2">
    <location>
        <begin position="1"/>
        <end position="21"/>
    </location>
</feature>
<dbReference type="PANTHER" id="PTHR48015">
    <property type="entry name" value="SERINE/THREONINE-PROTEIN KINASE TAO"/>
    <property type="match status" value="1"/>
</dbReference>
<dbReference type="PROSITE" id="PS50853">
    <property type="entry name" value="FN3"/>
    <property type="match status" value="3"/>
</dbReference>
<dbReference type="InterPro" id="IPR013783">
    <property type="entry name" value="Ig-like_fold"/>
</dbReference>
<feature type="domain" description="Fibronectin type-III" evidence="4">
    <location>
        <begin position="736"/>
        <end position="835"/>
    </location>
</feature>
<proteinExistence type="predicted"/>
<feature type="chain" id="PRO_5043978511" evidence="2">
    <location>
        <begin position="22"/>
        <end position="1456"/>
    </location>
</feature>
<dbReference type="Pfam" id="PF07699">
    <property type="entry name" value="Ephrin_rec_like"/>
    <property type="match status" value="1"/>
</dbReference>
<gene>
    <name evidence="5" type="ORF">M0812_21622</name>
</gene>
<feature type="domain" description="Fibronectin type-III" evidence="4">
    <location>
        <begin position="838"/>
        <end position="934"/>
    </location>
</feature>
<dbReference type="GO" id="GO:0035556">
    <property type="term" value="P:intracellular signal transduction"/>
    <property type="evidence" value="ECO:0007669"/>
    <property type="project" value="TreeGrafter"/>
</dbReference>
<dbReference type="InterPro" id="IPR003961">
    <property type="entry name" value="FN3_dom"/>
</dbReference>
<dbReference type="PROSITE" id="PS50011">
    <property type="entry name" value="PROTEIN_KINASE_DOM"/>
    <property type="match status" value="1"/>
</dbReference>
<dbReference type="CDD" id="cd00063">
    <property type="entry name" value="FN3"/>
    <property type="match status" value="2"/>
</dbReference>
<feature type="transmembrane region" description="Helical" evidence="1">
    <location>
        <begin position="1029"/>
        <end position="1050"/>
    </location>
</feature>
<dbReference type="Proteomes" id="UP001146793">
    <property type="component" value="Unassembled WGS sequence"/>
</dbReference>
<keyword evidence="1" id="KW-0472">Membrane</keyword>
<evidence type="ECO:0000313" key="6">
    <source>
        <dbReference type="Proteomes" id="UP001146793"/>
    </source>
</evidence>
<dbReference type="Gene3D" id="2.60.40.10">
    <property type="entry name" value="Immunoglobulins"/>
    <property type="match status" value="3"/>
</dbReference>
<dbReference type="InterPro" id="IPR011009">
    <property type="entry name" value="Kinase-like_dom_sf"/>
</dbReference>
<feature type="domain" description="Protein kinase" evidence="3">
    <location>
        <begin position="1159"/>
        <end position="1448"/>
    </location>
</feature>
<dbReference type="InterPro" id="IPR011641">
    <property type="entry name" value="Tyr-kin_ephrin_A/B_rcpt-like"/>
</dbReference>
<evidence type="ECO:0000256" key="2">
    <source>
        <dbReference type="SAM" id="SignalP"/>
    </source>
</evidence>
<evidence type="ECO:0000256" key="1">
    <source>
        <dbReference type="SAM" id="Phobius"/>
    </source>
</evidence>
<keyword evidence="5" id="KW-0418">Kinase</keyword>
<keyword evidence="5" id="KW-0808">Transferase</keyword>
<feature type="domain" description="Fibronectin type-III" evidence="4">
    <location>
        <begin position="935"/>
        <end position="1026"/>
    </location>
</feature>
<dbReference type="EMBL" id="JANTQA010000047">
    <property type="protein sequence ID" value="KAJ3432679.1"/>
    <property type="molecule type" value="Genomic_DNA"/>
</dbReference>
<organism evidence="5 6">
    <name type="scientific">Anaeramoeba flamelloides</name>
    <dbReference type="NCBI Taxonomy" id="1746091"/>
    <lineage>
        <taxon>Eukaryota</taxon>
        <taxon>Metamonada</taxon>
        <taxon>Anaeramoebidae</taxon>
        <taxon>Anaeramoeba</taxon>
    </lineage>
</organism>
<dbReference type="GO" id="GO:0005524">
    <property type="term" value="F:ATP binding"/>
    <property type="evidence" value="ECO:0007669"/>
    <property type="project" value="InterPro"/>
</dbReference>
<dbReference type="InterPro" id="IPR000719">
    <property type="entry name" value="Prot_kinase_dom"/>
</dbReference>
<dbReference type="InterPro" id="IPR050285">
    <property type="entry name" value="STE20_Ser/Thr_kinase"/>
</dbReference>
<dbReference type="Pfam" id="PF00041">
    <property type="entry name" value="fn3"/>
    <property type="match status" value="2"/>
</dbReference>
<keyword evidence="1" id="KW-0812">Transmembrane</keyword>
<dbReference type="InterPro" id="IPR009030">
    <property type="entry name" value="Growth_fac_rcpt_cys_sf"/>
</dbReference>
<reference evidence="5" key="1">
    <citation type="submission" date="2022-08" db="EMBL/GenBank/DDBJ databases">
        <title>Novel sulphate-reducing endosymbionts in the free-living metamonad Anaeramoeba.</title>
        <authorList>
            <person name="Jerlstrom-Hultqvist J."/>
            <person name="Cepicka I."/>
            <person name="Gallot-Lavallee L."/>
            <person name="Salas-Leiva D."/>
            <person name="Curtis B.A."/>
            <person name="Zahonova K."/>
            <person name="Pipaliya S."/>
            <person name="Dacks J."/>
            <person name="Roger A.J."/>
        </authorList>
    </citation>
    <scope>NUCLEOTIDE SEQUENCE</scope>
    <source>
        <strain evidence="5">Busselton2</strain>
    </source>
</reference>
<dbReference type="SUPFAM" id="SSF57184">
    <property type="entry name" value="Growth factor receptor domain"/>
    <property type="match status" value="1"/>
</dbReference>
<comment type="caution">
    <text evidence="5">The sequence shown here is derived from an EMBL/GenBank/DDBJ whole genome shotgun (WGS) entry which is preliminary data.</text>
</comment>
<dbReference type="Gene3D" id="2.10.50.10">
    <property type="entry name" value="Tumor Necrosis Factor Receptor, subunit A, domain 2"/>
    <property type="match status" value="1"/>
</dbReference>
<dbReference type="SUPFAM" id="SSF49265">
    <property type="entry name" value="Fibronectin type III"/>
    <property type="match status" value="2"/>
</dbReference>
<keyword evidence="2" id="KW-0732">Signal</keyword>
<dbReference type="Gene3D" id="1.10.510.10">
    <property type="entry name" value="Transferase(Phosphotransferase) domain 1"/>
    <property type="match status" value="1"/>
</dbReference>
<dbReference type="Pfam" id="PF00069">
    <property type="entry name" value="Pkinase"/>
    <property type="match status" value="1"/>
</dbReference>
<accession>A0AAV7YV30</accession>
<dbReference type="PANTHER" id="PTHR48015:SF16">
    <property type="entry name" value="SERINE_THREONINE-PROTEIN KINASE SULU"/>
    <property type="match status" value="1"/>
</dbReference>
<sequence length="1456" mass="166797">MDISTLNFLFFFFLILTQTGAINSVNEEAEPLFMKTSYLFTDTNQKSNNLNTHRMREDGSFVSFTSKFEQQIDSTSITISLTNHLNSTGYHLVGERKNVEKDRNTVGKVLVDPLTYSSFFAGSKNDQITTFSIGLDTDSYTIIIAGTTNSPDFPLKNNVRIIAPPDEQSQQHTLIAFVSRIDSSGNIIFSTYFGGSISQNEKFNRTRSIKAESVCRDSNGRFWVVGGTTTEDIPITVNSFNRATFDVMEVGFILCLSGNGDSIHYSSLFGDCEKNITRLLSIEPLITDRDKFILVGGFTNSSNKVYRNELQSRNDTISTIYAYVGLLRILSDETELVFGSIFGGTEYDAVESTTTYYQDLTKIMLWVSGTTSSKDFFDYYSKETSPDAYIINKNFEGEGTMAFFLQIEIKIQANHTFTAKLTSGSLIGNSLDDRSHWIQRNLLLEYNNIYIGPMAIVGDTKNFDNFMDDNNTVKPNWMKNQANNNNSLVGFFTLVNEMGTRFNYSFLAGCYNGNTSFTYSFFTQKNFLAITGWTNCNSTDFPITTSIWKNITNGKDPLNVFQYKYFVMSLDLNKLNHFVNSGSNNNNMENDFSYNDFILYSTFVDGTNHPDLSGKYAAVKVDMDGNVYSAFNVKGKEYQNKQFTENAFLIQSIGESSILLRIYGGFFCNPGSYYDQVTQMCIFCQTGHYSENENSLECTACLPGYYQNKIGSTGCLKCKKNEYSNSGQTTCSKKDIPKQLKIGCYERTSKSLSVYWDYQKEQELNYLLSLKGAIGHEMIYLVPSPKKIKHNDQYYYSFIITGLLPSFRYYIRVKSQNSSFVKQFSSWSSELVAETYGTPNRVHDQDISCKCTPNSLNLTWPEVPNYSNSPLIYHVYYRLANDTDSIWQIIKENEPKSTITDLGNHEQIEIQISAINDAGEGFKSAPRQFSTCSIIPEIVQIIKYSATSNEFTFSWKCPFNGGDNIVDYKYRFKSWEENTYKNIGLAEKYTVKHLKSSKTYYISINAQNGIGLSKDYYYSFKTDYKFSDIYVIILSVVGSLAVITGATLWITRTKIIKRNQQNKIKKLISKNKKAFFKKFHRELYCTEETLSFDSLNIDSLLETVENQIRIEHCINIKNNWVVLNKDTKNGLIFCKLAQLNETQIHQKIWEKFGNDPSNIPVLKMYGYQIVENIHFDIEKKKDIPVIKKSDSKEPLLQNYKNNANYTINNSNGSDYDFSSGSSSSHVVRLEDSDSNFENNDNNNKSPKLLFTLEWLPISLHEYNLYRKSESKPFSEKEKLWISFNLIHSLQFIHQRRIIHRDIKPQNVMIGMDGYLRIIDFSSAVGIRDGSQIVLDKLVGTKEYFDNFSRPNLHTETGIAEYQYSYSHDVYSLGKTLEKINWEVKGLNTLNRIDQKNGLKSHLLVKQKKNRELVTEFQQPVTEIIKMSTLDLTQRSNLQELIDFIDPYVFRFILGQK</sequence>
<dbReference type="InterPro" id="IPR036116">
    <property type="entry name" value="FN3_sf"/>
</dbReference>
<dbReference type="PROSITE" id="PS00108">
    <property type="entry name" value="PROTEIN_KINASE_ST"/>
    <property type="match status" value="1"/>
</dbReference>